<evidence type="ECO:0000313" key="1">
    <source>
        <dbReference type="EMBL" id="KAK4120220.1"/>
    </source>
</evidence>
<comment type="caution">
    <text evidence="1">The sequence shown here is derived from an EMBL/GenBank/DDBJ whole genome shotgun (WGS) entry which is preliminary data.</text>
</comment>
<protein>
    <submittedName>
        <fullName evidence="1">Uncharacterized protein</fullName>
    </submittedName>
</protein>
<dbReference type="GeneID" id="87822803"/>
<gene>
    <name evidence="1" type="ORF">N657DRAFT_162910</name>
</gene>
<keyword evidence="2" id="KW-1185">Reference proteome</keyword>
<dbReference type="RefSeq" id="XP_062643991.1">
    <property type="nucleotide sequence ID" value="XM_062786037.1"/>
</dbReference>
<organism evidence="1 2">
    <name type="scientific">Parathielavia appendiculata</name>
    <dbReference type="NCBI Taxonomy" id="2587402"/>
    <lineage>
        <taxon>Eukaryota</taxon>
        <taxon>Fungi</taxon>
        <taxon>Dikarya</taxon>
        <taxon>Ascomycota</taxon>
        <taxon>Pezizomycotina</taxon>
        <taxon>Sordariomycetes</taxon>
        <taxon>Sordariomycetidae</taxon>
        <taxon>Sordariales</taxon>
        <taxon>Chaetomiaceae</taxon>
        <taxon>Parathielavia</taxon>
    </lineage>
</organism>
<reference evidence="1" key="1">
    <citation type="journal article" date="2023" name="Mol. Phylogenet. Evol.">
        <title>Genome-scale phylogeny and comparative genomics of the fungal order Sordariales.</title>
        <authorList>
            <person name="Hensen N."/>
            <person name="Bonometti L."/>
            <person name="Westerberg I."/>
            <person name="Brannstrom I.O."/>
            <person name="Guillou S."/>
            <person name="Cros-Aarteil S."/>
            <person name="Calhoun S."/>
            <person name="Haridas S."/>
            <person name="Kuo A."/>
            <person name="Mondo S."/>
            <person name="Pangilinan J."/>
            <person name="Riley R."/>
            <person name="LaButti K."/>
            <person name="Andreopoulos B."/>
            <person name="Lipzen A."/>
            <person name="Chen C."/>
            <person name="Yan M."/>
            <person name="Daum C."/>
            <person name="Ng V."/>
            <person name="Clum A."/>
            <person name="Steindorff A."/>
            <person name="Ohm R.A."/>
            <person name="Martin F."/>
            <person name="Silar P."/>
            <person name="Natvig D.O."/>
            <person name="Lalanne C."/>
            <person name="Gautier V."/>
            <person name="Ament-Velasquez S.L."/>
            <person name="Kruys A."/>
            <person name="Hutchinson M.I."/>
            <person name="Powell A.J."/>
            <person name="Barry K."/>
            <person name="Miller A.N."/>
            <person name="Grigoriev I.V."/>
            <person name="Debuchy R."/>
            <person name="Gladieux P."/>
            <person name="Hiltunen Thoren M."/>
            <person name="Johannesson H."/>
        </authorList>
    </citation>
    <scope>NUCLEOTIDE SEQUENCE</scope>
    <source>
        <strain evidence="1">CBS 731.68</strain>
    </source>
</reference>
<dbReference type="AlphaFoldDB" id="A0AAN6TU57"/>
<dbReference type="EMBL" id="MU853240">
    <property type="protein sequence ID" value="KAK4120220.1"/>
    <property type="molecule type" value="Genomic_DNA"/>
</dbReference>
<accession>A0AAN6TU57</accession>
<reference evidence="1" key="2">
    <citation type="submission" date="2023-05" db="EMBL/GenBank/DDBJ databases">
        <authorList>
            <consortium name="Lawrence Berkeley National Laboratory"/>
            <person name="Steindorff A."/>
            <person name="Hensen N."/>
            <person name="Bonometti L."/>
            <person name="Westerberg I."/>
            <person name="Brannstrom I.O."/>
            <person name="Guillou S."/>
            <person name="Cros-Aarteil S."/>
            <person name="Calhoun S."/>
            <person name="Haridas S."/>
            <person name="Kuo A."/>
            <person name="Mondo S."/>
            <person name="Pangilinan J."/>
            <person name="Riley R."/>
            <person name="Labutti K."/>
            <person name="Andreopoulos B."/>
            <person name="Lipzen A."/>
            <person name="Chen C."/>
            <person name="Yanf M."/>
            <person name="Daum C."/>
            <person name="Ng V."/>
            <person name="Clum A."/>
            <person name="Ohm R."/>
            <person name="Martin F."/>
            <person name="Silar P."/>
            <person name="Natvig D."/>
            <person name="Lalanne C."/>
            <person name="Gautier V."/>
            <person name="Ament-Velasquez S.L."/>
            <person name="Kruys A."/>
            <person name="Hutchinson M.I."/>
            <person name="Powell A.J."/>
            <person name="Barry K."/>
            <person name="Miller A.N."/>
            <person name="Grigoriev I.V."/>
            <person name="Debuchy R."/>
            <person name="Gladieux P."/>
            <person name="Thoren M.H."/>
            <person name="Johannesson H."/>
        </authorList>
    </citation>
    <scope>NUCLEOTIDE SEQUENCE</scope>
    <source>
        <strain evidence="1">CBS 731.68</strain>
    </source>
</reference>
<sequence>MTFYARLRTRCDTLPEPVTPHRITFPGEFVLRMSYHRIVLLAQPFCRNGHHGSTLLLATKGVHEQEQNYFVTKALLVTLRARMPAHEKRTTTGASCAGRCATSRATCCRALRAMRMIRSCTGCGVCWGRSWIWKKKRGVWRRMEGTWKG</sequence>
<name>A0AAN6TU57_9PEZI</name>
<evidence type="ECO:0000313" key="2">
    <source>
        <dbReference type="Proteomes" id="UP001302602"/>
    </source>
</evidence>
<proteinExistence type="predicted"/>
<dbReference type="Proteomes" id="UP001302602">
    <property type="component" value="Unassembled WGS sequence"/>
</dbReference>